<sequence length="581" mass="65903">MVLSLDCLPEELLQHVLHYCEPFSTAALERTARRFRGVTSEPTLWRFYCLTQFKYWAPGHELSKRLTAPISSTDWKQLYVTKHTSYRATTRLLNNILRSQAGRIEQIQAITDLGYDAKDALSHNISVGPEAEDHLARRYYARAVLSCLHRNFAIREWENLRRGEVVSLTRALGAFDLFIPESGFGSLEEIVIKLDNVTSLFIENHPQFQQLTCRNKARAIAGFLRANNFNGIEPGRNYHRLEHNFLGVSLNDPAHNSLPLVSAAIYCHVAQKLGLDARPCGFPFHVHVIIMPATGYDVDGHAVEAGMRGGPIYMDPFRSDKETPVTDLQHQLNFLGASAAEQSTFLGKSEVSEIVLRSSKNILNSIQHGGDFDDVHSASVDLASAKYAAVWSSMLLSDPARSIELRHNLPWLMELLVMEFPSDVNLVEHFITPIFNGMAEHDNILESLHVMRAVDGIPREVKKRSAQDGSVRYRIGQVFRHRRYAYRAIITGWDVECGAGEQWMRRMGVDNLRNGRHQSFYHVLVEDRSVRYVAEESIEPLVTEIADLPHSLVAIAGKHFKRWDNDRSVFVSNITDEYPDD</sequence>
<evidence type="ECO:0000313" key="1">
    <source>
        <dbReference type="EMBL" id="RAH48373.1"/>
    </source>
</evidence>
<protein>
    <submittedName>
        <fullName evidence="1">YccV-like-domain-containing protein</fullName>
    </submittedName>
</protein>
<evidence type="ECO:0000313" key="2">
    <source>
        <dbReference type="Proteomes" id="UP000249057"/>
    </source>
</evidence>
<dbReference type="EMBL" id="KZ825324">
    <property type="protein sequence ID" value="RAH48373.1"/>
    <property type="molecule type" value="Genomic_DNA"/>
</dbReference>
<name>A0ACD1GGI0_9EURO</name>
<proteinExistence type="predicted"/>
<gene>
    <name evidence="1" type="ORF">BO95DRAFT_471772</name>
</gene>
<accession>A0ACD1GGI0</accession>
<reference evidence="1" key="1">
    <citation type="submission" date="2018-02" db="EMBL/GenBank/DDBJ databases">
        <title>The genomes of Aspergillus section Nigri reveals drivers in fungal speciation.</title>
        <authorList>
            <consortium name="DOE Joint Genome Institute"/>
            <person name="Vesth T.C."/>
            <person name="Nybo J."/>
            <person name="Theobald S."/>
            <person name="Brandl J."/>
            <person name="Frisvad J.C."/>
            <person name="Nielsen K.F."/>
            <person name="Lyhne E.K."/>
            <person name="Kogle M.E."/>
            <person name="Kuo A."/>
            <person name="Riley R."/>
            <person name="Clum A."/>
            <person name="Nolan M."/>
            <person name="Lipzen A."/>
            <person name="Salamov A."/>
            <person name="Henrissat B."/>
            <person name="Wiebenga A."/>
            <person name="De vries R.P."/>
            <person name="Grigoriev I.V."/>
            <person name="Mortensen U.H."/>
            <person name="Andersen M.R."/>
            <person name="Baker S.E."/>
        </authorList>
    </citation>
    <scope>NUCLEOTIDE SEQUENCE</scope>
    <source>
        <strain evidence="1">CBS 621.78</strain>
    </source>
</reference>
<dbReference type="Proteomes" id="UP000249057">
    <property type="component" value="Unassembled WGS sequence"/>
</dbReference>
<keyword evidence="2" id="KW-1185">Reference proteome</keyword>
<organism evidence="1 2">
    <name type="scientific">Aspergillus brunneoviolaceus CBS 621.78</name>
    <dbReference type="NCBI Taxonomy" id="1450534"/>
    <lineage>
        <taxon>Eukaryota</taxon>
        <taxon>Fungi</taxon>
        <taxon>Dikarya</taxon>
        <taxon>Ascomycota</taxon>
        <taxon>Pezizomycotina</taxon>
        <taxon>Eurotiomycetes</taxon>
        <taxon>Eurotiomycetidae</taxon>
        <taxon>Eurotiales</taxon>
        <taxon>Aspergillaceae</taxon>
        <taxon>Aspergillus</taxon>
        <taxon>Aspergillus subgen. Circumdati</taxon>
    </lineage>
</organism>